<dbReference type="Gene3D" id="2.160.20.10">
    <property type="entry name" value="Single-stranded right-handed beta-helix, Pectin lyase-like"/>
    <property type="match status" value="1"/>
</dbReference>
<dbReference type="EMBL" id="JAWXYG010000005">
    <property type="protein sequence ID" value="KAK4273322.1"/>
    <property type="molecule type" value="Genomic_DNA"/>
</dbReference>
<dbReference type="FunFam" id="1.20.140.40:FF:000001">
    <property type="entry name" value="Pectinesterase"/>
    <property type="match status" value="1"/>
</dbReference>
<feature type="domain" description="Pectinesterase inhibitor" evidence="15">
    <location>
        <begin position="44"/>
        <end position="201"/>
    </location>
</feature>
<dbReference type="GO" id="GO:0004857">
    <property type="term" value="F:enzyme inhibitor activity"/>
    <property type="evidence" value="ECO:0007669"/>
    <property type="project" value="InterPro"/>
</dbReference>
<evidence type="ECO:0000256" key="12">
    <source>
        <dbReference type="ARBA" id="ARBA00057335"/>
    </source>
</evidence>
<evidence type="ECO:0000256" key="13">
    <source>
        <dbReference type="PROSITE-ProRule" id="PRU10040"/>
    </source>
</evidence>
<evidence type="ECO:0000256" key="5">
    <source>
        <dbReference type="ARBA" id="ARBA00013229"/>
    </source>
</evidence>
<comment type="subcellular location">
    <subcellularLocation>
        <location evidence="1">Secreted</location>
        <location evidence="1">Cell wall</location>
    </subcellularLocation>
</comment>
<evidence type="ECO:0000256" key="7">
    <source>
        <dbReference type="ARBA" id="ARBA00022801"/>
    </source>
</evidence>
<name>A0AAE1MMD5_9FABA</name>
<dbReference type="InterPro" id="IPR011050">
    <property type="entry name" value="Pectin_lyase_fold/virulence"/>
</dbReference>
<dbReference type="Pfam" id="PF04043">
    <property type="entry name" value="PMEI"/>
    <property type="match status" value="1"/>
</dbReference>
<dbReference type="Gene3D" id="1.20.140.40">
    <property type="entry name" value="Invertase/pectin methylesterase inhibitor family protein"/>
    <property type="match status" value="1"/>
</dbReference>
<dbReference type="SUPFAM" id="SSF51126">
    <property type="entry name" value="Pectin lyase-like"/>
    <property type="match status" value="1"/>
</dbReference>
<dbReference type="InterPro" id="IPR006501">
    <property type="entry name" value="Pectinesterase_inhib_dom"/>
</dbReference>
<keyword evidence="9" id="KW-1015">Disulfide bond</keyword>
<dbReference type="PROSITE" id="PS00503">
    <property type="entry name" value="PECTINESTERASE_2"/>
    <property type="match status" value="1"/>
</dbReference>
<dbReference type="SUPFAM" id="SSF101148">
    <property type="entry name" value="Plant invertase/pectin methylesterase inhibitor"/>
    <property type="match status" value="1"/>
</dbReference>
<evidence type="ECO:0000256" key="3">
    <source>
        <dbReference type="ARBA" id="ARBA00006027"/>
    </source>
</evidence>
<keyword evidence="8 14" id="KW-0063">Aspartyl esterase</keyword>
<accession>A0AAE1MMD5</accession>
<dbReference type="NCBIfam" id="TIGR01614">
    <property type="entry name" value="PME_inhib"/>
    <property type="match status" value="1"/>
</dbReference>
<keyword evidence="6" id="KW-0134">Cell wall</keyword>
<dbReference type="Proteomes" id="UP001293593">
    <property type="component" value="Unassembled WGS sequence"/>
</dbReference>
<dbReference type="SMART" id="SM00856">
    <property type="entry name" value="PMEI"/>
    <property type="match status" value="1"/>
</dbReference>
<feature type="active site" evidence="13">
    <location>
        <position position="408"/>
    </location>
</feature>
<dbReference type="FunFam" id="2.160.20.10:FF:000001">
    <property type="entry name" value="Pectinesterase"/>
    <property type="match status" value="1"/>
</dbReference>
<dbReference type="InterPro" id="IPR033131">
    <property type="entry name" value="Pectinesterase_Asp_AS"/>
</dbReference>
<comment type="function">
    <text evidence="12">Acts in the modification of cell walls via demethylesterification of cell wall pectin.</text>
</comment>
<evidence type="ECO:0000256" key="14">
    <source>
        <dbReference type="RuleBase" id="RU000589"/>
    </source>
</evidence>
<dbReference type="EC" id="3.1.1.11" evidence="5 14"/>
<evidence type="ECO:0000256" key="4">
    <source>
        <dbReference type="ARBA" id="ARBA00007786"/>
    </source>
</evidence>
<evidence type="ECO:0000256" key="2">
    <source>
        <dbReference type="ARBA" id="ARBA00005184"/>
    </source>
</evidence>
<dbReference type="Pfam" id="PF01095">
    <property type="entry name" value="Pectinesterase"/>
    <property type="match status" value="1"/>
</dbReference>
<keyword evidence="17" id="KW-1185">Reference proteome</keyword>
<organism evidence="16 17">
    <name type="scientific">Acacia crassicarpa</name>
    <name type="common">northern wattle</name>
    <dbReference type="NCBI Taxonomy" id="499986"/>
    <lineage>
        <taxon>Eukaryota</taxon>
        <taxon>Viridiplantae</taxon>
        <taxon>Streptophyta</taxon>
        <taxon>Embryophyta</taxon>
        <taxon>Tracheophyta</taxon>
        <taxon>Spermatophyta</taxon>
        <taxon>Magnoliopsida</taxon>
        <taxon>eudicotyledons</taxon>
        <taxon>Gunneridae</taxon>
        <taxon>Pentapetalae</taxon>
        <taxon>rosids</taxon>
        <taxon>fabids</taxon>
        <taxon>Fabales</taxon>
        <taxon>Fabaceae</taxon>
        <taxon>Caesalpinioideae</taxon>
        <taxon>mimosoid clade</taxon>
        <taxon>Acacieae</taxon>
        <taxon>Acacia</taxon>
    </lineage>
</organism>
<comment type="similarity">
    <text evidence="3">In the N-terminal section; belongs to the PMEI family.</text>
</comment>
<dbReference type="GO" id="GO:0042545">
    <property type="term" value="P:cell wall modification"/>
    <property type="evidence" value="ECO:0007669"/>
    <property type="project" value="UniProtKB-UniRule"/>
</dbReference>
<proteinExistence type="inferred from homology"/>
<protein>
    <recommendedName>
        <fullName evidence="5 14">Pectinesterase</fullName>
        <ecNumber evidence="5 14">3.1.1.11</ecNumber>
    </recommendedName>
</protein>
<comment type="caution">
    <text evidence="16">The sequence shown here is derived from an EMBL/GenBank/DDBJ whole genome shotgun (WGS) entry which is preliminary data.</text>
</comment>
<dbReference type="InterPro" id="IPR035513">
    <property type="entry name" value="Invertase/methylesterase_inhib"/>
</dbReference>
<evidence type="ECO:0000256" key="9">
    <source>
        <dbReference type="ARBA" id="ARBA00023157"/>
    </source>
</evidence>
<evidence type="ECO:0000256" key="6">
    <source>
        <dbReference type="ARBA" id="ARBA00022512"/>
    </source>
</evidence>
<dbReference type="CDD" id="cd15798">
    <property type="entry name" value="PMEI-like_3"/>
    <property type="match status" value="1"/>
</dbReference>
<evidence type="ECO:0000313" key="16">
    <source>
        <dbReference type="EMBL" id="KAK4273322.1"/>
    </source>
</evidence>
<evidence type="ECO:0000256" key="10">
    <source>
        <dbReference type="ARBA" id="ARBA00023180"/>
    </source>
</evidence>
<evidence type="ECO:0000256" key="11">
    <source>
        <dbReference type="ARBA" id="ARBA00047928"/>
    </source>
</evidence>
<sequence>MMNKKVVVSAVSIILVVGVTLGVIGIVSYKNKGSSNNEQQETNTQNKAVAYLCQNSDDPKLCHDTLDSVNSTDPKEYIKAVVESAMKTVISSFNLTDKIEVEHRNGSTRGIKMAVEDCKDLLQSAIAELQASGVLVQENNARSVTDREDDLKNWLSAVIAYQQSCLDGFEAENEGEKAVQQQLQTGGLDNVEKLTGLALDVVSGISELLSVFDLDLDVKPASRRLLNKVDTEGYPTWLSSRDRKLIEQPNTGHPINGPNAVVAQDGSGQFKTIQEAVNSYPKGFEGRFTIYVKAGIYNEYVHITKKQPNIFMYGDGPTKTIVTGNRSYTSGWKTIQTATFTTVADGFTAKSMAIENTAGPEGHQAVALRVMGDRSSFFDCAIRGYQDTLYAHAKRQFYRNCEISGTVDFIFGYGSTLVQNSRILIRKPMDNQQNIVVADGTANKQMRTGIVLQNCQIMPDASLNADRLTIKSYLARPWKAFSRAIFMENEIGDLIQADGYLPWMGSMYLDTCYFAEYANSGPGAATNNRVKWGHGVLTKDEATQYTAESWLQASTWLPATGVAFDSVFTKA</sequence>
<evidence type="ECO:0000259" key="15">
    <source>
        <dbReference type="SMART" id="SM00856"/>
    </source>
</evidence>
<keyword evidence="6" id="KW-0964">Secreted</keyword>
<dbReference type="GO" id="GO:0030599">
    <property type="term" value="F:pectinesterase activity"/>
    <property type="evidence" value="ECO:0007669"/>
    <property type="project" value="UniProtKB-UniRule"/>
</dbReference>
<gene>
    <name evidence="16" type="ORF">QN277_021748</name>
</gene>
<dbReference type="InterPro" id="IPR000070">
    <property type="entry name" value="Pectinesterase_cat"/>
</dbReference>
<reference evidence="16" key="1">
    <citation type="submission" date="2023-10" db="EMBL/GenBank/DDBJ databases">
        <title>Chromosome-level genome of the transformable northern wattle, Acacia crassicarpa.</title>
        <authorList>
            <person name="Massaro I."/>
            <person name="Sinha N.R."/>
            <person name="Poethig S."/>
            <person name="Leichty A.R."/>
        </authorList>
    </citation>
    <scope>NUCLEOTIDE SEQUENCE</scope>
    <source>
        <strain evidence="16">Acra3RX</strain>
        <tissue evidence="16">Leaf</tissue>
    </source>
</reference>
<keyword evidence="7 14" id="KW-0378">Hydrolase</keyword>
<evidence type="ECO:0000313" key="17">
    <source>
        <dbReference type="Proteomes" id="UP001293593"/>
    </source>
</evidence>
<dbReference type="PANTHER" id="PTHR31707">
    <property type="entry name" value="PECTINESTERASE"/>
    <property type="match status" value="1"/>
</dbReference>
<evidence type="ECO:0000256" key="8">
    <source>
        <dbReference type="ARBA" id="ARBA00023085"/>
    </source>
</evidence>
<dbReference type="AlphaFoldDB" id="A0AAE1MMD5"/>
<keyword evidence="10" id="KW-0325">Glycoprotein</keyword>
<comment type="catalytic activity">
    <reaction evidence="11 14">
        <text>[(1-&gt;4)-alpha-D-galacturonosyl methyl ester](n) + n H2O = [(1-&gt;4)-alpha-D-galacturonosyl](n) + n methanol + n H(+)</text>
        <dbReference type="Rhea" id="RHEA:22380"/>
        <dbReference type="Rhea" id="RHEA-COMP:14570"/>
        <dbReference type="Rhea" id="RHEA-COMP:14573"/>
        <dbReference type="ChEBI" id="CHEBI:15377"/>
        <dbReference type="ChEBI" id="CHEBI:15378"/>
        <dbReference type="ChEBI" id="CHEBI:17790"/>
        <dbReference type="ChEBI" id="CHEBI:140522"/>
        <dbReference type="ChEBI" id="CHEBI:140523"/>
        <dbReference type="EC" id="3.1.1.11"/>
    </reaction>
</comment>
<comment type="similarity">
    <text evidence="4">In the C-terminal section; belongs to the pectinesterase family.</text>
</comment>
<evidence type="ECO:0000256" key="1">
    <source>
        <dbReference type="ARBA" id="ARBA00004191"/>
    </source>
</evidence>
<dbReference type="GO" id="GO:0045490">
    <property type="term" value="P:pectin catabolic process"/>
    <property type="evidence" value="ECO:0007669"/>
    <property type="project" value="UniProtKB-UniRule"/>
</dbReference>
<dbReference type="InterPro" id="IPR012334">
    <property type="entry name" value="Pectin_lyas_fold"/>
</dbReference>
<comment type="pathway">
    <text evidence="2 14">Glycan metabolism; pectin degradation; 2-dehydro-3-deoxy-D-gluconate from pectin: step 1/5.</text>
</comment>